<dbReference type="Gene3D" id="3.30.1490.20">
    <property type="entry name" value="ATP-grasp fold, A domain"/>
    <property type="match status" value="1"/>
</dbReference>
<name>A0A3D8T5M7_9EURO</name>
<dbReference type="PANTHER" id="PTHR43030">
    <property type="entry name" value="PHOSPHOENOLPYRUVATE SYNTHASE"/>
    <property type="match status" value="1"/>
</dbReference>
<dbReference type="FunFam" id="3.30.1490.20:FF:000010">
    <property type="entry name" value="Phosphoenolpyruvate synthase"/>
    <property type="match status" value="1"/>
</dbReference>
<dbReference type="RefSeq" id="XP_026609023.1">
    <property type="nucleotide sequence ID" value="XM_026743178.1"/>
</dbReference>
<reference evidence="17 18" key="1">
    <citation type="journal article" date="2018" name="IMA Fungus">
        <title>IMA Genome-F 9: Draft genome sequence of Annulohypoxylon stygium, Aspergillus mulundensis, Berkeleyomyces basicola (syn. Thielaviopsis basicola), Ceratocystis smalleyi, two Cercospora beticola strains, Coleophoma cylindrospora, Fusarium fracticaudum, Phialophora cf. hyalina, and Morchella septimelata.</title>
        <authorList>
            <person name="Wingfield B.D."/>
            <person name="Bills G.F."/>
            <person name="Dong Y."/>
            <person name="Huang W."/>
            <person name="Nel W.J."/>
            <person name="Swalarsk-Parry B.S."/>
            <person name="Vaghefi N."/>
            <person name="Wilken P.M."/>
            <person name="An Z."/>
            <person name="de Beer Z.W."/>
            <person name="De Vos L."/>
            <person name="Chen L."/>
            <person name="Duong T.A."/>
            <person name="Gao Y."/>
            <person name="Hammerbacher A."/>
            <person name="Kikkert J.R."/>
            <person name="Li Y."/>
            <person name="Li H."/>
            <person name="Li K."/>
            <person name="Li Q."/>
            <person name="Liu X."/>
            <person name="Ma X."/>
            <person name="Naidoo K."/>
            <person name="Pethybridge S.J."/>
            <person name="Sun J."/>
            <person name="Steenkamp E.T."/>
            <person name="van der Nest M.A."/>
            <person name="van Wyk S."/>
            <person name="Wingfield M.J."/>
            <person name="Xiong C."/>
            <person name="Yue Q."/>
            <person name="Zhang X."/>
        </authorList>
    </citation>
    <scope>NUCLEOTIDE SEQUENCE [LARGE SCALE GENOMIC DNA]</scope>
    <source>
        <strain evidence="17 18">DSM 5745</strain>
    </source>
</reference>
<keyword evidence="18" id="KW-1185">Reference proteome</keyword>
<evidence type="ECO:0000256" key="8">
    <source>
        <dbReference type="ARBA" id="ARBA00022741"/>
    </source>
</evidence>
<comment type="pathway">
    <text evidence="3">Carbohydrate biosynthesis; gluconeogenesis.</text>
</comment>
<evidence type="ECO:0000256" key="10">
    <source>
        <dbReference type="ARBA" id="ARBA00022840"/>
    </source>
</evidence>
<evidence type="ECO:0000259" key="14">
    <source>
        <dbReference type="Pfam" id="PF00391"/>
    </source>
</evidence>
<keyword evidence="9" id="KW-0418">Kinase</keyword>
<dbReference type="InterPro" id="IPR008279">
    <property type="entry name" value="PEP-util_enz_mobile_dom"/>
</dbReference>
<evidence type="ECO:0000256" key="7">
    <source>
        <dbReference type="ARBA" id="ARBA00022723"/>
    </source>
</evidence>
<protein>
    <recommendedName>
        <fullName evidence="5">pyruvate, water dikinase</fullName>
        <ecNumber evidence="5">2.7.9.2</ecNumber>
    </recommendedName>
    <alternativeName>
        <fullName evidence="12">Pyruvate, water dikinase</fullName>
    </alternativeName>
</protein>
<dbReference type="GO" id="GO:0005524">
    <property type="term" value="F:ATP binding"/>
    <property type="evidence" value="ECO:0007669"/>
    <property type="project" value="UniProtKB-KW"/>
</dbReference>
<keyword evidence="8" id="KW-0547">Nucleotide-binding</keyword>
<dbReference type="PIRSF" id="PIRSF000854">
    <property type="entry name" value="PEP_synthase"/>
    <property type="match status" value="1"/>
</dbReference>
<dbReference type="Gene3D" id="3.20.20.60">
    <property type="entry name" value="Phosphoenolpyruvate-binding domains"/>
    <property type="match status" value="1"/>
</dbReference>
<dbReference type="STRING" id="1810919.A0A3D8T5M7"/>
<evidence type="ECO:0000256" key="12">
    <source>
        <dbReference type="ARBA" id="ARBA00033470"/>
    </source>
</evidence>
<dbReference type="UniPathway" id="UPA00138"/>
<comment type="catalytic activity">
    <reaction evidence="13">
        <text>pyruvate + ATP + H2O = phosphoenolpyruvate + AMP + phosphate + 2 H(+)</text>
        <dbReference type="Rhea" id="RHEA:11364"/>
        <dbReference type="ChEBI" id="CHEBI:15361"/>
        <dbReference type="ChEBI" id="CHEBI:15377"/>
        <dbReference type="ChEBI" id="CHEBI:15378"/>
        <dbReference type="ChEBI" id="CHEBI:30616"/>
        <dbReference type="ChEBI" id="CHEBI:43474"/>
        <dbReference type="ChEBI" id="CHEBI:58702"/>
        <dbReference type="ChEBI" id="CHEBI:456215"/>
        <dbReference type="EC" id="2.7.9.2"/>
    </reaction>
</comment>
<evidence type="ECO:0000313" key="18">
    <source>
        <dbReference type="Proteomes" id="UP000256690"/>
    </source>
</evidence>
<dbReference type="InterPro" id="IPR018274">
    <property type="entry name" value="PEP_util_AS"/>
</dbReference>
<evidence type="ECO:0000256" key="1">
    <source>
        <dbReference type="ARBA" id="ARBA00001946"/>
    </source>
</evidence>
<dbReference type="Pfam" id="PF01326">
    <property type="entry name" value="PPDK_N"/>
    <property type="match status" value="1"/>
</dbReference>
<evidence type="ECO:0000256" key="11">
    <source>
        <dbReference type="ARBA" id="ARBA00022842"/>
    </source>
</evidence>
<dbReference type="Proteomes" id="UP000256690">
    <property type="component" value="Unassembled WGS sequence"/>
</dbReference>
<dbReference type="PANTHER" id="PTHR43030:SF1">
    <property type="entry name" value="PHOSPHOENOLPYRUVATE SYNTHASE"/>
    <property type="match status" value="1"/>
</dbReference>
<organism evidence="17 18">
    <name type="scientific">Aspergillus mulundensis</name>
    <dbReference type="NCBI Taxonomy" id="1810919"/>
    <lineage>
        <taxon>Eukaryota</taxon>
        <taxon>Fungi</taxon>
        <taxon>Dikarya</taxon>
        <taxon>Ascomycota</taxon>
        <taxon>Pezizomycotina</taxon>
        <taxon>Eurotiomycetes</taxon>
        <taxon>Eurotiomycetidae</taxon>
        <taxon>Eurotiales</taxon>
        <taxon>Aspergillaceae</taxon>
        <taxon>Aspergillus</taxon>
        <taxon>Aspergillus subgen. Nidulantes</taxon>
    </lineage>
</organism>
<comment type="cofactor">
    <cofactor evidence="1">
        <name>Mg(2+)</name>
        <dbReference type="ChEBI" id="CHEBI:18420"/>
    </cofactor>
</comment>
<dbReference type="EC" id="2.7.9.2" evidence="5"/>
<dbReference type="GO" id="GO:0006094">
    <property type="term" value="P:gluconeogenesis"/>
    <property type="evidence" value="ECO:0007669"/>
    <property type="project" value="UniProtKB-UniPathway"/>
</dbReference>
<proteinExistence type="inferred from homology"/>
<evidence type="ECO:0000313" key="17">
    <source>
        <dbReference type="EMBL" id="RDW93840.1"/>
    </source>
</evidence>
<keyword evidence="11" id="KW-0460">Magnesium</keyword>
<feature type="domain" description="PEP-utilising enzyme mobile" evidence="14">
    <location>
        <begin position="391"/>
        <end position="460"/>
    </location>
</feature>
<keyword evidence="6" id="KW-0808">Transferase</keyword>
<dbReference type="Pfam" id="PF00391">
    <property type="entry name" value="PEP-utilizers"/>
    <property type="match status" value="1"/>
</dbReference>
<dbReference type="InterPro" id="IPR040442">
    <property type="entry name" value="Pyrv_kinase-like_dom_sf"/>
</dbReference>
<accession>A0A3D8T5M7</accession>
<dbReference type="GeneID" id="38111532"/>
<dbReference type="AlphaFoldDB" id="A0A3D8T5M7"/>
<dbReference type="OrthoDB" id="6123450at2759"/>
<dbReference type="InterPro" id="IPR013815">
    <property type="entry name" value="ATP_grasp_subdomain_1"/>
</dbReference>
<dbReference type="Pfam" id="PF02896">
    <property type="entry name" value="PEP-utilizers_C"/>
    <property type="match status" value="1"/>
</dbReference>
<keyword evidence="7" id="KW-0479">Metal-binding</keyword>
<dbReference type="EMBL" id="PVWQ01000001">
    <property type="protein sequence ID" value="RDW93840.1"/>
    <property type="molecule type" value="Genomic_DNA"/>
</dbReference>
<dbReference type="InterPro" id="IPR006319">
    <property type="entry name" value="PEP_synth"/>
</dbReference>
<dbReference type="GO" id="GO:0046872">
    <property type="term" value="F:metal ion binding"/>
    <property type="evidence" value="ECO:0007669"/>
    <property type="project" value="UniProtKB-KW"/>
</dbReference>
<feature type="domain" description="Pyruvate phosphate dikinase AMP/ATP-binding" evidence="15">
    <location>
        <begin position="19"/>
        <end position="345"/>
    </location>
</feature>
<dbReference type="NCBIfam" id="NF005057">
    <property type="entry name" value="PRK06464.1"/>
    <property type="match status" value="1"/>
</dbReference>
<comment type="similarity">
    <text evidence="4">Belongs to the PEP-utilizing enzyme family.</text>
</comment>
<dbReference type="FunFam" id="3.30.470.20:FF:000017">
    <property type="entry name" value="Phosphoenolpyruvate synthase"/>
    <property type="match status" value="1"/>
</dbReference>
<feature type="domain" description="PEP-utilising enzyme C-terminal" evidence="16">
    <location>
        <begin position="477"/>
        <end position="793"/>
    </location>
</feature>
<dbReference type="InterPro" id="IPR023151">
    <property type="entry name" value="PEP_util_CS"/>
</dbReference>
<dbReference type="PROSITE" id="PS00370">
    <property type="entry name" value="PEP_ENZYMES_PHOS_SITE"/>
    <property type="match status" value="1"/>
</dbReference>
<comment type="caution">
    <text evidence="17">The sequence shown here is derived from an EMBL/GenBank/DDBJ whole genome shotgun (WGS) entry which is preliminary data.</text>
</comment>
<keyword evidence="10" id="KW-0067">ATP-binding</keyword>
<evidence type="ECO:0000256" key="13">
    <source>
        <dbReference type="ARBA" id="ARBA00047700"/>
    </source>
</evidence>
<sequence length="797" mass="86246">MDAKLVCDFETLARGDGALVGGKNSSLGEMISSLQAEGIAVPPGFATTSHAYWGYISFNGLHKTIVELIAKWESGSASLAETGHAIRSRFLHGSWPEETAAAIREAYHKLSKKAGVSSDLAVAVRSSATAEDLPDASFAGQLESYLNISGEDAVLSACRRCYASLFTDRAISYRQAKGFDHLSVALSIGVQRMVRADAGGSGVMFSIDTESGFDRVVLINAAWGLGENVVQGVVDPDEYQVFKPLLGNDKLVPIIEKKCGEKAVKMVLGNKLHLGNNTPTCNVPTSKAERAAFVLSDKEILQIARWAVIIENHYKCPMDMEWAKDGITGELFIVQARPETVHSRRDIAVFKTYHVSQKGRVLTTGLSIGDAAVAGRICLIESAKDIHHFIDGSILVTETTDPDWVPIMKRAAAIITDHGGRTSHAAIVSRELGVPAIVGTGNATYVLHTGQQVTASCAEGTNGFVYDGTASIKTQTINLNSLPTVRTHVMLNLANPAAAYRWWRLPADGIGLARMEFVVTNTIRVHPMALIHYDHLKDASARKEIATITAGYDSKPEYFVDKLSRGFAALCALVYPEPAIIRMSDFKTNEYAGLVGGAEFEPKEENPMLGFRGASRYYSPQYMEGFALECRAIKRLREKLGFTNAVVMIPFCRTAGEAKKVLDVLAENGLRRGEGGLRVYVMCEIPSNVILARQFTEFFDGMSIGSNDLTQLTLGVDRDSGELAGLFDEQDEAVKWMIERAIAAAREAGCEISLCGQAPSDHPEFARFLVQAGITSVSVSPDSFIAVKMNIAASEGA</sequence>
<dbReference type="InterPro" id="IPR002192">
    <property type="entry name" value="PPDK_AMP/ATP-bd"/>
</dbReference>
<evidence type="ECO:0000259" key="15">
    <source>
        <dbReference type="Pfam" id="PF01326"/>
    </source>
</evidence>
<dbReference type="SUPFAM" id="SSF51621">
    <property type="entry name" value="Phosphoenolpyruvate/pyruvate domain"/>
    <property type="match status" value="1"/>
</dbReference>
<evidence type="ECO:0000259" key="16">
    <source>
        <dbReference type="Pfam" id="PF02896"/>
    </source>
</evidence>
<dbReference type="InterPro" id="IPR000121">
    <property type="entry name" value="PEP_util_C"/>
</dbReference>
<dbReference type="SUPFAM" id="SSF56059">
    <property type="entry name" value="Glutathione synthetase ATP-binding domain-like"/>
    <property type="match status" value="1"/>
</dbReference>
<dbReference type="InterPro" id="IPR036637">
    <property type="entry name" value="Phosphohistidine_dom_sf"/>
</dbReference>
<evidence type="ECO:0000256" key="6">
    <source>
        <dbReference type="ARBA" id="ARBA00022679"/>
    </source>
</evidence>
<dbReference type="Gene3D" id="3.50.30.10">
    <property type="entry name" value="Phosphohistidine domain"/>
    <property type="match status" value="1"/>
</dbReference>
<dbReference type="InterPro" id="IPR015813">
    <property type="entry name" value="Pyrv/PenolPyrv_kinase-like_dom"/>
</dbReference>
<evidence type="ECO:0000256" key="4">
    <source>
        <dbReference type="ARBA" id="ARBA00007837"/>
    </source>
</evidence>
<evidence type="ECO:0000256" key="2">
    <source>
        <dbReference type="ARBA" id="ARBA00002988"/>
    </source>
</evidence>
<evidence type="ECO:0000256" key="3">
    <source>
        <dbReference type="ARBA" id="ARBA00004742"/>
    </source>
</evidence>
<dbReference type="PROSITE" id="PS00742">
    <property type="entry name" value="PEP_ENZYMES_2"/>
    <property type="match status" value="1"/>
</dbReference>
<dbReference type="NCBIfam" id="TIGR01418">
    <property type="entry name" value="PEP_synth"/>
    <property type="match status" value="1"/>
</dbReference>
<evidence type="ECO:0000256" key="5">
    <source>
        <dbReference type="ARBA" id="ARBA00011996"/>
    </source>
</evidence>
<dbReference type="GO" id="GO:0008986">
    <property type="term" value="F:pyruvate, water dikinase activity"/>
    <property type="evidence" value="ECO:0007669"/>
    <property type="project" value="UniProtKB-EC"/>
</dbReference>
<dbReference type="Gene3D" id="3.30.470.20">
    <property type="entry name" value="ATP-grasp fold, B domain"/>
    <property type="match status" value="1"/>
</dbReference>
<dbReference type="SUPFAM" id="SSF52009">
    <property type="entry name" value="Phosphohistidine domain"/>
    <property type="match status" value="1"/>
</dbReference>
<comment type="function">
    <text evidence="2">Catalyzes the phosphorylation of pyruvate to phosphoenolpyruvate.</text>
</comment>
<gene>
    <name evidence="17" type="ORF">DSM5745_01162</name>
</gene>
<evidence type="ECO:0000256" key="9">
    <source>
        <dbReference type="ARBA" id="ARBA00022777"/>
    </source>
</evidence>